<dbReference type="Proteomes" id="UP000319716">
    <property type="component" value="Unassembled WGS sequence"/>
</dbReference>
<comment type="caution">
    <text evidence="1">The sequence shown here is derived from an EMBL/GenBank/DDBJ whole genome shotgun (WGS) entry which is preliminary data.</text>
</comment>
<dbReference type="PANTHER" id="PTHR40051">
    <property type="entry name" value="IG HYPOTHETICAL 15966"/>
    <property type="match status" value="1"/>
</dbReference>
<dbReference type="EMBL" id="BEXB01000003">
    <property type="protein sequence ID" value="GAY75101.1"/>
    <property type="molecule type" value="Genomic_DNA"/>
</dbReference>
<dbReference type="AlphaFoldDB" id="A0A4Y3T5X2"/>
<sequence>MKHNKLTKGSNMRWESSRMMLPEHVAVLREMARHADRIAKPQLDEQKLEELERMIHDASSRKLPIDLDYYHDGKIHTLKNCTVSIDSCVQKVRISNPSGIAQNLPSQNIVDVRFSSRQDI</sequence>
<dbReference type="Pfam" id="PF08863">
    <property type="entry name" value="YolD"/>
    <property type="match status" value="1"/>
</dbReference>
<dbReference type="InterPro" id="IPR014962">
    <property type="entry name" value="YolD"/>
</dbReference>
<dbReference type="RefSeq" id="WP_010024087.1">
    <property type="nucleotide sequence ID" value="NZ_BEXB01000003.1"/>
</dbReference>
<name>A0A4Y3T5X2_9BACL</name>
<evidence type="ECO:0008006" key="3">
    <source>
        <dbReference type="Google" id="ProtNLM"/>
    </source>
</evidence>
<evidence type="ECO:0000313" key="2">
    <source>
        <dbReference type="Proteomes" id="UP000319716"/>
    </source>
</evidence>
<protein>
    <recommendedName>
        <fullName evidence="3">YolD-like protein</fullName>
    </recommendedName>
</protein>
<accession>A0A4Y3T5X2</accession>
<evidence type="ECO:0000313" key="1">
    <source>
        <dbReference type="EMBL" id="GAY75101.1"/>
    </source>
</evidence>
<organism evidence="1 2">
    <name type="scientific">Sporolactobacillus inulinus</name>
    <dbReference type="NCBI Taxonomy" id="2078"/>
    <lineage>
        <taxon>Bacteria</taxon>
        <taxon>Bacillati</taxon>
        <taxon>Bacillota</taxon>
        <taxon>Bacilli</taxon>
        <taxon>Bacillales</taxon>
        <taxon>Sporolactobacillaceae</taxon>
        <taxon>Sporolactobacillus</taxon>
    </lineage>
</organism>
<dbReference type="PANTHER" id="PTHR40051:SF1">
    <property type="entry name" value="YOLD-LIKE FAMILY PROTEIN"/>
    <property type="match status" value="1"/>
</dbReference>
<gene>
    <name evidence="1" type="ORF">NBRC111894_655</name>
</gene>
<proteinExistence type="predicted"/>
<reference evidence="1 2" key="1">
    <citation type="submission" date="2017-11" db="EMBL/GenBank/DDBJ databases">
        <title>Draft Genome Sequence of Sporolactobacillus inulinus NBRC 111894 Isolated from Koso, a Japanese Sugar-Vegetable Fermented Beverage.</title>
        <authorList>
            <person name="Chiou T.Y."/>
            <person name="Oshima K."/>
            <person name="Suda W."/>
            <person name="Hattori M."/>
            <person name="Takahashi T."/>
        </authorList>
    </citation>
    <scope>NUCLEOTIDE SEQUENCE [LARGE SCALE GENOMIC DNA]</scope>
    <source>
        <strain evidence="1 2">NBRC111894</strain>
    </source>
</reference>